<evidence type="ECO:0000313" key="2">
    <source>
        <dbReference type="EMBL" id="GIE72503.1"/>
    </source>
</evidence>
<evidence type="ECO:0000313" key="3">
    <source>
        <dbReference type="Proteomes" id="UP000624709"/>
    </source>
</evidence>
<accession>A0ABQ4BP95</accession>
<dbReference type="RefSeq" id="WP_203830216.1">
    <property type="nucleotide sequence ID" value="NZ_BAAATY010000053.1"/>
</dbReference>
<dbReference type="Proteomes" id="UP000624709">
    <property type="component" value="Unassembled WGS sequence"/>
</dbReference>
<organism evidence="2 3">
    <name type="scientific">Actinoplanes palleronii</name>
    <dbReference type="NCBI Taxonomy" id="113570"/>
    <lineage>
        <taxon>Bacteria</taxon>
        <taxon>Bacillati</taxon>
        <taxon>Actinomycetota</taxon>
        <taxon>Actinomycetes</taxon>
        <taxon>Micromonosporales</taxon>
        <taxon>Micromonosporaceae</taxon>
        <taxon>Actinoplanes</taxon>
    </lineage>
</organism>
<dbReference type="EMBL" id="BOMS01000147">
    <property type="protein sequence ID" value="GIE72503.1"/>
    <property type="molecule type" value="Genomic_DNA"/>
</dbReference>
<evidence type="ECO:0000256" key="1">
    <source>
        <dbReference type="SAM" id="SignalP"/>
    </source>
</evidence>
<keyword evidence="3" id="KW-1185">Reference proteome</keyword>
<sequence length="113" mass="11895">MRLPWFSTLTAVIVAGTLAPAAPARADDGRAVSPTGELRSFYRHALNRTPDASGLNTYLGLAGQDCRAGVLRFSYRVTGQCSGLQPGGEGPCGRAARPERALNRAVLLLDVLA</sequence>
<keyword evidence="1" id="KW-0732">Signal</keyword>
<feature type="signal peptide" evidence="1">
    <location>
        <begin position="1"/>
        <end position="26"/>
    </location>
</feature>
<comment type="caution">
    <text evidence="2">The sequence shown here is derived from an EMBL/GenBank/DDBJ whole genome shotgun (WGS) entry which is preliminary data.</text>
</comment>
<gene>
    <name evidence="2" type="ORF">Apa02nite_086110</name>
</gene>
<proteinExistence type="predicted"/>
<protein>
    <recommendedName>
        <fullName evidence="4">DUF4214 domain-containing protein</fullName>
    </recommendedName>
</protein>
<feature type="chain" id="PRO_5047482609" description="DUF4214 domain-containing protein" evidence="1">
    <location>
        <begin position="27"/>
        <end position="113"/>
    </location>
</feature>
<name>A0ABQ4BP95_9ACTN</name>
<reference evidence="2 3" key="1">
    <citation type="submission" date="2021-01" db="EMBL/GenBank/DDBJ databases">
        <title>Whole genome shotgun sequence of Actinoplanes palleronii NBRC 14916.</title>
        <authorList>
            <person name="Komaki H."/>
            <person name="Tamura T."/>
        </authorList>
    </citation>
    <scope>NUCLEOTIDE SEQUENCE [LARGE SCALE GENOMIC DNA]</scope>
    <source>
        <strain evidence="2 3">NBRC 14916</strain>
    </source>
</reference>
<evidence type="ECO:0008006" key="4">
    <source>
        <dbReference type="Google" id="ProtNLM"/>
    </source>
</evidence>